<dbReference type="KEGG" id="cmic:caldi_28240"/>
<dbReference type="InterPro" id="IPR005186">
    <property type="entry name" value="FlaG"/>
</dbReference>
<name>A0AA35CNH8_9FIRM</name>
<feature type="region of interest" description="Disordered" evidence="1">
    <location>
        <begin position="1"/>
        <end position="22"/>
    </location>
</feature>
<evidence type="ECO:0000256" key="1">
    <source>
        <dbReference type="SAM" id="MobiDB-lite"/>
    </source>
</evidence>
<dbReference type="EMBL" id="AP025628">
    <property type="protein sequence ID" value="BDG61734.1"/>
    <property type="molecule type" value="Genomic_DNA"/>
</dbReference>
<accession>A0AA35CNH8</accession>
<evidence type="ECO:0000313" key="3">
    <source>
        <dbReference type="Proteomes" id="UP001163687"/>
    </source>
</evidence>
<proteinExistence type="predicted"/>
<evidence type="ECO:0000313" key="2">
    <source>
        <dbReference type="EMBL" id="BDG61734.1"/>
    </source>
</evidence>
<dbReference type="Pfam" id="PF03646">
    <property type="entry name" value="FlaG"/>
    <property type="match status" value="1"/>
</dbReference>
<reference evidence="2" key="1">
    <citation type="submission" date="2022-03" db="EMBL/GenBank/DDBJ databases">
        <title>Complete genome sequence of Caldinitratiruptor microaerophilus.</title>
        <authorList>
            <person name="Mukaiyama R."/>
            <person name="Nishiyama T."/>
            <person name="Ueda K."/>
        </authorList>
    </citation>
    <scope>NUCLEOTIDE SEQUENCE</scope>
    <source>
        <strain evidence="2">JCM 16183</strain>
    </source>
</reference>
<dbReference type="PANTHER" id="PTHR37166">
    <property type="entry name" value="PROTEIN FLAG"/>
    <property type="match status" value="1"/>
</dbReference>
<protein>
    <recommendedName>
        <fullName evidence="4">Flagellar protein FlaG</fullName>
    </recommendedName>
</protein>
<keyword evidence="3" id="KW-1185">Reference proteome</keyword>
<dbReference type="AlphaFoldDB" id="A0AA35CNH8"/>
<dbReference type="SUPFAM" id="SSF160214">
    <property type="entry name" value="FlaG-like"/>
    <property type="match status" value="1"/>
</dbReference>
<dbReference type="Gene3D" id="3.30.160.170">
    <property type="entry name" value="FlaG-like"/>
    <property type="match status" value="1"/>
</dbReference>
<dbReference type="Proteomes" id="UP001163687">
    <property type="component" value="Chromosome"/>
</dbReference>
<sequence>MDIRRVSPQLPPPPSDARPTVPRPLEGAAVAVEGSVAAESESGVALESAVSRLNETARIFDRTFRFHVDEDSGRIVVRVFNSVTGELIGQIPPEEVLRVAAGIREFLGLLLDRYA</sequence>
<dbReference type="PANTHER" id="PTHR37166:SF1">
    <property type="entry name" value="PROTEIN FLAG"/>
    <property type="match status" value="1"/>
</dbReference>
<organism evidence="2 3">
    <name type="scientific">Caldinitratiruptor microaerophilus</name>
    <dbReference type="NCBI Taxonomy" id="671077"/>
    <lineage>
        <taxon>Bacteria</taxon>
        <taxon>Bacillati</taxon>
        <taxon>Bacillota</taxon>
        <taxon>Clostridia</taxon>
        <taxon>Eubacteriales</taxon>
        <taxon>Symbiobacteriaceae</taxon>
        <taxon>Caldinitratiruptor</taxon>
    </lineage>
</organism>
<evidence type="ECO:0008006" key="4">
    <source>
        <dbReference type="Google" id="ProtNLM"/>
    </source>
</evidence>
<gene>
    <name evidence="2" type="ORF">caldi_28240</name>
</gene>
<dbReference type="InterPro" id="IPR035924">
    <property type="entry name" value="FlaG-like_sf"/>
</dbReference>